<dbReference type="Proteomes" id="UP001166947">
    <property type="component" value="Unassembled WGS sequence"/>
</dbReference>
<protein>
    <submittedName>
        <fullName evidence="2">DUF2357 domain-containing protein</fullName>
    </submittedName>
</protein>
<dbReference type="SUPFAM" id="SSF50249">
    <property type="entry name" value="Nucleic acid-binding proteins"/>
    <property type="match status" value="1"/>
</dbReference>
<comment type="caution">
    <text evidence="2">The sequence shown here is derived from an EMBL/GenBank/DDBJ whole genome shotgun (WGS) entry which is preliminary data.</text>
</comment>
<dbReference type="SMART" id="SM00357">
    <property type="entry name" value="CSP"/>
    <property type="match status" value="1"/>
</dbReference>
<dbReference type="RefSeq" id="WP_259291602.1">
    <property type="nucleotide sequence ID" value="NZ_JANUXW010000003.1"/>
</dbReference>
<accession>A0ABT2FE57</accession>
<feature type="domain" description="CSD" evidence="1">
    <location>
        <begin position="301"/>
        <end position="366"/>
    </location>
</feature>
<gene>
    <name evidence="2" type="ORF">NXS09_05770</name>
</gene>
<dbReference type="Gene3D" id="2.40.50.140">
    <property type="entry name" value="Nucleic acid-binding proteins"/>
    <property type="match status" value="1"/>
</dbReference>
<dbReference type="EMBL" id="JANUXW010000003">
    <property type="protein sequence ID" value="MCS4533808.1"/>
    <property type="molecule type" value="Genomic_DNA"/>
</dbReference>
<evidence type="ECO:0000313" key="2">
    <source>
        <dbReference type="EMBL" id="MCS4533808.1"/>
    </source>
</evidence>
<reference evidence="2" key="2">
    <citation type="journal article" date="2023" name="Curr. Microbiol.">
        <title>Neisseria montereyensis sp. nov., Isolated from Oropharynx of California Sea Lion (Zalophus californianus): Genomic, Phylogenetic, and Phenotypic Study.</title>
        <authorList>
            <person name="Volokhov D.V."/>
            <person name="Zagorodnyaya T.A."/>
            <person name="Furtak V.A."/>
            <person name="Nattanmai G."/>
            <person name="Randall L."/>
            <person name="Jose S."/>
            <person name="Gao Y."/>
            <person name="Gulland F.M."/>
            <person name="Eisenberg T."/>
            <person name="Delmonte P."/>
            <person name="Blom J."/>
            <person name="Mitchell K.K."/>
        </authorList>
    </citation>
    <scope>NUCLEOTIDE SEQUENCE</scope>
    <source>
        <strain evidence="2">CSL10203-ORH2</strain>
    </source>
</reference>
<dbReference type="Pfam" id="PF00313">
    <property type="entry name" value="CSD"/>
    <property type="match status" value="1"/>
</dbReference>
<reference evidence="2" key="1">
    <citation type="submission" date="2022-08" db="EMBL/GenBank/DDBJ databases">
        <authorList>
            <person name="Volokhov D.V."/>
            <person name="Furtak V.A."/>
            <person name="Zagorodnyaya T.A."/>
        </authorList>
    </citation>
    <scope>NUCLEOTIDE SEQUENCE</scope>
    <source>
        <strain evidence="2">CSL10203-ORH2</strain>
    </source>
</reference>
<organism evidence="2 3">
    <name type="scientific">Neisseria montereyensis</name>
    <dbReference type="NCBI Taxonomy" id="2973938"/>
    <lineage>
        <taxon>Bacteria</taxon>
        <taxon>Pseudomonadati</taxon>
        <taxon>Pseudomonadota</taxon>
        <taxon>Betaproteobacteria</taxon>
        <taxon>Neisseriales</taxon>
        <taxon>Neisseriaceae</taxon>
        <taxon>Neisseria</taxon>
    </lineage>
</organism>
<keyword evidence="3" id="KW-1185">Reference proteome</keyword>
<evidence type="ECO:0000259" key="1">
    <source>
        <dbReference type="PROSITE" id="PS51857"/>
    </source>
</evidence>
<dbReference type="PROSITE" id="PS51857">
    <property type="entry name" value="CSD_2"/>
    <property type="match status" value="1"/>
</dbReference>
<proteinExistence type="predicted"/>
<name>A0ABT2FE57_9NEIS</name>
<dbReference type="Pfam" id="PF09823">
    <property type="entry name" value="DUF2357"/>
    <property type="match status" value="1"/>
</dbReference>
<dbReference type="InterPro" id="IPR018633">
    <property type="entry name" value="DUF2357"/>
</dbReference>
<evidence type="ECO:0000313" key="3">
    <source>
        <dbReference type="Proteomes" id="UP001166947"/>
    </source>
</evidence>
<dbReference type="InterPro" id="IPR002059">
    <property type="entry name" value="CSP_DNA-bd"/>
</dbReference>
<dbReference type="InterPro" id="IPR012340">
    <property type="entry name" value="NA-bd_OB-fold"/>
</dbReference>
<dbReference type="InterPro" id="IPR011129">
    <property type="entry name" value="CSD"/>
</dbReference>
<sequence length="1349" mass="153331">MSDSLDIDSIESFYKALNDRDEIKAKALLMLMLRNWLTEVSNFDPVSGNALHTGIIDFLDVVAKSVQEESPECEIKDRIYRIVSHSKEAVLAIMEHTRDKILREHAMLPIHAAREVDSNSVQWLSRQPGRTIREKLSGKPYMKAVRRRSSVDTAENRLLRAFLFRLEQILIERQNVLSAAAEEICEELLVSIQRWLRTEDAAEIGAWGNFPPNNTLLQDRRYRKVWDGWLWLQAIDEQIIEDSKRVHRDILSVIYWNTLSLLNHSGRFRTVQQPVGIDYDNFSIATELPVRGYLFPAYDAKIRGKIKFIKPDKSFGFITSDDGRDLYFNPYNLSRKLDINSLSTGDEVSFVIGINQQGECADDITFPAGIIPVEFNLTGDTWEIKVGGDKCLLQIVSGNLVIEQAQGGKKKLKIEPATLKEIPKKILSLVTDASFEYSEQTNNQSGPIRVDSSVVDLCSIRPVFTNNTGSQAHLPFRLLQQHWPLNVNGGLVIDCGHAKSIILRSDIETVSMRSLFSHSSTLLDATKSSASMFFIKKLSDYIKTDKLTYLIPDWGNDFDLEGIRKSVNFYFDESTPLPKSIAAIFAWQSSKKFVQDRVRENDFVLVVDSFDGGISITPVQAIYQQELAEILPETQGMSWERHPTVIVPNRSIHTAMARNLDRNGCQTSEELLHLFGFDGLASDSGEVSFVKDDHGYHLPCSIREVLTQDLDPNILSTDIINDCLNYSTSRDCRGVGVFILPLEDTIRKSDVRMDYKWLGSAWSPIKGCQTLNRWQEEVGDIALWRDHLPELSIKIVRDGHFENFYLVKDATVTPKRGRTVNIPVEESFTLPAGQTHYSFPLQQGEGKKELQFVAYLKSPAFPLKRDTTCKLKMTYTYGADNPYELKFIPLDSAETGFKSIRVEWRPASEGAAADLENLPVPDFPARKSWSDFQKFPKEDGKSFSDLLDWCCSKIAGLNDLISFDYEEEFQSILNRRKVGYLEWGTTDRTGKYYCRVNVEGESVFCHSSQFIEAVDENSLYEGCPVYLDVFTNEKGPAGSNISFSESLPSRLLEKAQDTIDQKLSRMIEYAEKGIFSLRFPVLTIWNHGHSLSESDVPDYFRNAIFEGTKKIISIIESENMPETLKEELFFFLCCLHKDAPRIVGSRLLNAVKDKKLLRRYYKNIAFAIGNAELPFQQELLENVIDPIDNEGLTRSITMEVLSIALWRSKTLINKLTKEELGALSRNLYGCLEFDIQKVVNYRKGYQIATLCKHLELLLALLRSRGIEGEEFKMVFAPDNELTKKYVTLVDDVSRIVISSDIELKSRISLQIEKPETFCNTPDLLYALRMYLTGNSGANTIVITGVSDED</sequence>